<dbReference type="AlphaFoldDB" id="A0A3B0ZST0"/>
<sequence>MKNSVTASIHFSFKGKKHAPSITLALDKYLASSGQLPNLYPLIANQNNFDLYSYEYEMMQAAEIVFSDAKGLVKSFITNGQLDFDAFQAAWQEGRIESELLDIAKIHMDINDFTSHSPLKKALQTAYRLGQKNSR</sequence>
<gene>
    <name evidence="1" type="ORF">MNBD_GAMMA23-1171</name>
</gene>
<accession>A0A3B0ZST0</accession>
<dbReference type="EMBL" id="UOFT01000040">
    <property type="protein sequence ID" value="VAW94751.1"/>
    <property type="molecule type" value="Genomic_DNA"/>
</dbReference>
<name>A0A3B0ZST0_9ZZZZ</name>
<organism evidence="1">
    <name type="scientific">hydrothermal vent metagenome</name>
    <dbReference type="NCBI Taxonomy" id="652676"/>
    <lineage>
        <taxon>unclassified sequences</taxon>
        <taxon>metagenomes</taxon>
        <taxon>ecological metagenomes</taxon>
    </lineage>
</organism>
<proteinExistence type="predicted"/>
<protein>
    <submittedName>
        <fullName evidence="1">Uncharacterized protein</fullName>
    </submittedName>
</protein>
<evidence type="ECO:0000313" key="1">
    <source>
        <dbReference type="EMBL" id="VAW94751.1"/>
    </source>
</evidence>
<reference evidence="1" key="1">
    <citation type="submission" date="2018-06" db="EMBL/GenBank/DDBJ databases">
        <authorList>
            <person name="Zhirakovskaya E."/>
        </authorList>
    </citation>
    <scope>NUCLEOTIDE SEQUENCE</scope>
</reference>